<proteinExistence type="predicted"/>
<evidence type="ECO:0000256" key="1">
    <source>
        <dbReference type="SAM" id="MobiDB-lite"/>
    </source>
</evidence>
<protein>
    <submittedName>
        <fullName evidence="2">Uncharacterized protein</fullName>
    </submittedName>
</protein>
<organism evidence="2 3">
    <name type="scientific">Lasiosphaeris hirsuta</name>
    <dbReference type="NCBI Taxonomy" id="260670"/>
    <lineage>
        <taxon>Eukaryota</taxon>
        <taxon>Fungi</taxon>
        <taxon>Dikarya</taxon>
        <taxon>Ascomycota</taxon>
        <taxon>Pezizomycotina</taxon>
        <taxon>Sordariomycetes</taxon>
        <taxon>Sordariomycetidae</taxon>
        <taxon>Sordariales</taxon>
        <taxon>Lasiosphaeriaceae</taxon>
        <taxon>Lasiosphaeris</taxon>
    </lineage>
</organism>
<feature type="compositionally biased region" description="Polar residues" evidence="1">
    <location>
        <begin position="19"/>
        <end position="30"/>
    </location>
</feature>
<keyword evidence="3" id="KW-1185">Reference proteome</keyword>
<dbReference type="AlphaFoldDB" id="A0AA40B1A3"/>
<feature type="compositionally biased region" description="Basic and acidic residues" evidence="1">
    <location>
        <begin position="55"/>
        <end position="65"/>
    </location>
</feature>
<dbReference type="Proteomes" id="UP001172102">
    <property type="component" value="Unassembled WGS sequence"/>
</dbReference>
<comment type="caution">
    <text evidence="2">The sequence shown here is derived from an EMBL/GenBank/DDBJ whole genome shotgun (WGS) entry which is preliminary data.</text>
</comment>
<accession>A0AA40B1A3</accession>
<sequence>MSSFKSSSILNGFKGFSPSKYSKTTTSDPPAQQDLKNDTAKDAISNHSKAPPQTDHQDRQEEDHNPSYQRPPKADPHSTPENDEPYPTHANHEPHGAIRPPLRVG</sequence>
<gene>
    <name evidence="2" type="ORF">B0H67DRAFT_551317</name>
</gene>
<feature type="region of interest" description="Disordered" evidence="1">
    <location>
        <begin position="1"/>
        <end position="105"/>
    </location>
</feature>
<reference evidence="2" key="1">
    <citation type="submission" date="2023-06" db="EMBL/GenBank/DDBJ databases">
        <title>Genome-scale phylogeny and comparative genomics of the fungal order Sordariales.</title>
        <authorList>
            <consortium name="Lawrence Berkeley National Laboratory"/>
            <person name="Hensen N."/>
            <person name="Bonometti L."/>
            <person name="Westerberg I."/>
            <person name="Brannstrom I.O."/>
            <person name="Guillou S."/>
            <person name="Cros-Aarteil S."/>
            <person name="Calhoun S."/>
            <person name="Haridas S."/>
            <person name="Kuo A."/>
            <person name="Mondo S."/>
            <person name="Pangilinan J."/>
            <person name="Riley R."/>
            <person name="Labutti K."/>
            <person name="Andreopoulos B."/>
            <person name="Lipzen A."/>
            <person name="Chen C."/>
            <person name="Yanf M."/>
            <person name="Daum C."/>
            <person name="Ng V."/>
            <person name="Clum A."/>
            <person name="Steindorff A."/>
            <person name="Ohm R."/>
            <person name="Martin F."/>
            <person name="Silar P."/>
            <person name="Natvig D."/>
            <person name="Lalanne C."/>
            <person name="Gautier V."/>
            <person name="Ament-Velasquez S.L."/>
            <person name="Kruys A."/>
            <person name="Hutchinson M.I."/>
            <person name="Powell A.J."/>
            <person name="Barry K."/>
            <person name="Miller A.N."/>
            <person name="Grigoriev I.V."/>
            <person name="Debuchy R."/>
            <person name="Gladieux P."/>
            <person name="Thoren M.H."/>
            <person name="Johannesson H."/>
        </authorList>
    </citation>
    <scope>NUCLEOTIDE SEQUENCE</scope>
    <source>
        <strain evidence="2">SMH4607-1</strain>
    </source>
</reference>
<feature type="compositionally biased region" description="Polar residues" evidence="1">
    <location>
        <begin position="1"/>
        <end position="10"/>
    </location>
</feature>
<evidence type="ECO:0000313" key="3">
    <source>
        <dbReference type="Proteomes" id="UP001172102"/>
    </source>
</evidence>
<name>A0AA40B1A3_9PEZI</name>
<evidence type="ECO:0000313" key="2">
    <source>
        <dbReference type="EMBL" id="KAK0725859.1"/>
    </source>
</evidence>
<dbReference type="EMBL" id="JAUKUA010000002">
    <property type="protein sequence ID" value="KAK0725859.1"/>
    <property type="molecule type" value="Genomic_DNA"/>
</dbReference>